<reference evidence="3" key="1">
    <citation type="submission" date="2021-06" db="EMBL/GenBank/DDBJ databases">
        <authorList>
            <consortium name="Wellcome Sanger Institute Data Sharing"/>
        </authorList>
    </citation>
    <scope>NUCLEOTIDE SEQUENCE [LARGE SCALE GENOMIC DNA]</scope>
</reference>
<feature type="region of interest" description="Disordered" evidence="2">
    <location>
        <begin position="118"/>
        <end position="150"/>
    </location>
</feature>
<keyword evidence="1" id="KW-0175">Coiled coil</keyword>
<sequence>PTQTQGEHANSTQGGPRNCHLIMTEECDICDIKENIRQESVFTKNIICRNGFVYHLLIEKESNNFFVITGKCPICHSQASDIIPPKKSKQEEPSLQPPTADKEKQSDWLNSLSSTANKGINCIHPRQRPSAFRPWSPTISGSEKENSSGRDSLYHYKSFENAIAPNVALMPLSHQKVGPHSTNSSTSNSDGKGRKQRLTGETFSSPEPQSTISNSITLQEHKDSEGEIEVENRDEFMSSISSLSSPSFTSSSSAKDLSSPGTQVQSLAANLFENSTAISDTPGIGLESELESLRQALDGGLDTKEAKEKFLHEIIKMKVKQDEKLSTALQAKRSLQQELEFLRVAKKEKLREATEAKRNLRKEIERLRAENEKKFKEANESRIRLKRELEQARQLRVCDKGCEAGRLRTKYAAQIEDLQLKLQHAEADREQLRENLLQEREAREHLEKVVRELQEQLWPKSSCTDTTAKDLEK</sequence>
<reference evidence="3" key="3">
    <citation type="submission" date="2025-09" db="UniProtKB">
        <authorList>
            <consortium name="Ensembl"/>
        </authorList>
    </citation>
    <scope>IDENTIFICATION</scope>
</reference>
<proteinExistence type="predicted"/>
<evidence type="ECO:0000313" key="3">
    <source>
        <dbReference type="Ensembl" id="ENSECRP00000009561.1"/>
    </source>
</evidence>
<feature type="region of interest" description="Disordered" evidence="2">
    <location>
        <begin position="174"/>
        <end position="227"/>
    </location>
</feature>
<dbReference type="Ensembl" id="ENSECRT00000009722.1">
    <property type="protein sequence ID" value="ENSECRP00000009561.1"/>
    <property type="gene ID" value="ENSECRG00000006388.1"/>
</dbReference>
<feature type="region of interest" description="Disordered" evidence="2">
    <location>
        <begin position="240"/>
        <end position="260"/>
    </location>
</feature>
<feature type="compositionally biased region" description="Polar residues" evidence="2">
    <location>
        <begin position="199"/>
        <end position="218"/>
    </location>
</feature>
<dbReference type="GeneTree" id="ENSGT00940000160546"/>
<feature type="compositionally biased region" description="Polar residues" evidence="2">
    <location>
        <begin position="180"/>
        <end position="190"/>
    </location>
</feature>
<keyword evidence="4" id="KW-1185">Reference proteome</keyword>
<dbReference type="GO" id="GO:0046332">
    <property type="term" value="F:SMAD binding"/>
    <property type="evidence" value="ECO:0007669"/>
    <property type="project" value="TreeGrafter"/>
</dbReference>
<dbReference type="PANTHER" id="PTHR10005:SF15">
    <property type="entry name" value="SKI ONCOGENE"/>
    <property type="match status" value="1"/>
</dbReference>
<protein>
    <submittedName>
        <fullName evidence="3">V-ski avian sarcoma viral oncogene homolog a</fullName>
    </submittedName>
</protein>
<feature type="coiled-coil region" evidence="1">
    <location>
        <begin position="325"/>
        <end position="456"/>
    </location>
</feature>
<evidence type="ECO:0000313" key="4">
    <source>
        <dbReference type="Proteomes" id="UP000694620"/>
    </source>
</evidence>
<dbReference type="InterPro" id="IPR023216">
    <property type="entry name" value="Tscrpt_reg_SKI_SnoN"/>
</dbReference>
<dbReference type="GO" id="GO:0030512">
    <property type="term" value="P:negative regulation of transforming growth factor beta receptor signaling pathway"/>
    <property type="evidence" value="ECO:0007669"/>
    <property type="project" value="TreeGrafter"/>
</dbReference>
<dbReference type="GO" id="GO:0000981">
    <property type="term" value="F:DNA-binding transcription factor activity, RNA polymerase II-specific"/>
    <property type="evidence" value="ECO:0007669"/>
    <property type="project" value="TreeGrafter"/>
</dbReference>
<dbReference type="GO" id="GO:0005737">
    <property type="term" value="C:cytoplasm"/>
    <property type="evidence" value="ECO:0007669"/>
    <property type="project" value="TreeGrafter"/>
</dbReference>
<dbReference type="GO" id="GO:0030514">
    <property type="term" value="P:negative regulation of BMP signaling pathway"/>
    <property type="evidence" value="ECO:0007669"/>
    <property type="project" value="TreeGrafter"/>
</dbReference>
<dbReference type="GO" id="GO:0000122">
    <property type="term" value="P:negative regulation of transcription by RNA polymerase II"/>
    <property type="evidence" value="ECO:0007669"/>
    <property type="project" value="TreeGrafter"/>
</dbReference>
<feature type="region of interest" description="Disordered" evidence="2">
    <location>
        <begin position="83"/>
        <end position="106"/>
    </location>
</feature>
<feature type="compositionally biased region" description="Low complexity" evidence="2">
    <location>
        <begin position="240"/>
        <end position="253"/>
    </location>
</feature>
<dbReference type="GO" id="GO:0000978">
    <property type="term" value="F:RNA polymerase II cis-regulatory region sequence-specific DNA binding"/>
    <property type="evidence" value="ECO:0007669"/>
    <property type="project" value="TreeGrafter"/>
</dbReference>
<dbReference type="AlphaFoldDB" id="A0A8C4S540"/>
<dbReference type="PANTHER" id="PTHR10005">
    <property type="entry name" value="SKI ONCOGENE-RELATED"/>
    <property type="match status" value="1"/>
</dbReference>
<name>A0A8C4S540_ERPCA</name>
<dbReference type="Proteomes" id="UP000694620">
    <property type="component" value="Chromosome 8"/>
</dbReference>
<dbReference type="GO" id="GO:0005634">
    <property type="term" value="C:nucleus"/>
    <property type="evidence" value="ECO:0007669"/>
    <property type="project" value="TreeGrafter"/>
</dbReference>
<accession>A0A8C4S540</accession>
<organism evidence="3 4">
    <name type="scientific">Erpetoichthys calabaricus</name>
    <name type="common">Rope fish</name>
    <name type="synonym">Calamoichthys calabaricus</name>
    <dbReference type="NCBI Taxonomy" id="27687"/>
    <lineage>
        <taxon>Eukaryota</taxon>
        <taxon>Metazoa</taxon>
        <taxon>Chordata</taxon>
        <taxon>Craniata</taxon>
        <taxon>Vertebrata</taxon>
        <taxon>Euteleostomi</taxon>
        <taxon>Actinopterygii</taxon>
        <taxon>Polypteriformes</taxon>
        <taxon>Polypteridae</taxon>
        <taxon>Erpetoichthys</taxon>
    </lineage>
</organism>
<dbReference type="GO" id="GO:0005667">
    <property type="term" value="C:transcription regulator complex"/>
    <property type="evidence" value="ECO:0007669"/>
    <property type="project" value="TreeGrafter"/>
</dbReference>
<evidence type="ECO:0000256" key="2">
    <source>
        <dbReference type="SAM" id="MobiDB-lite"/>
    </source>
</evidence>
<gene>
    <name evidence="3" type="primary">SKI</name>
    <name evidence="3" type="synonym">skia</name>
</gene>
<reference evidence="3" key="2">
    <citation type="submission" date="2025-08" db="UniProtKB">
        <authorList>
            <consortium name="Ensembl"/>
        </authorList>
    </citation>
    <scope>IDENTIFICATION</scope>
</reference>
<evidence type="ECO:0000256" key="1">
    <source>
        <dbReference type="SAM" id="Coils"/>
    </source>
</evidence>